<dbReference type="InterPro" id="IPR003959">
    <property type="entry name" value="ATPase_AAA_core"/>
</dbReference>
<dbReference type="OrthoDB" id="9815944at2"/>
<accession>A0A399E2E7</accession>
<feature type="domain" description="ATPase AAA-type core" evidence="1">
    <location>
        <begin position="44"/>
        <end position="352"/>
    </location>
</feature>
<dbReference type="Proteomes" id="UP000266089">
    <property type="component" value="Unassembled WGS sequence"/>
</dbReference>
<dbReference type="InterPro" id="IPR014555">
    <property type="entry name" value="RecF-like"/>
</dbReference>
<proteinExistence type="predicted"/>
<dbReference type="Gene3D" id="3.40.50.300">
    <property type="entry name" value="P-loop containing nucleotide triphosphate hydrolases"/>
    <property type="match status" value="2"/>
</dbReference>
<dbReference type="RefSeq" id="WP_043983451.1">
    <property type="nucleotide sequence ID" value="NZ_JBHSXZ010000085.1"/>
</dbReference>
<comment type="caution">
    <text evidence="2">The sequence shown here is derived from an EMBL/GenBank/DDBJ whole genome shotgun (WGS) entry which is preliminary data.</text>
</comment>
<dbReference type="KEGG" id="mtai:Mtai_v1c27850"/>
<organism evidence="2 3">
    <name type="scientific">Meiothermus taiwanensis</name>
    <dbReference type="NCBI Taxonomy" id="172827"/>
    <lineage>
        <taxon>Bacteria</taxon>
        <taxon>Thermotogati</taxon>
        <taxon>Deinococcota</taxon>
        <taxon>Deinococci</taxon>
        <taxon>Thermales</taxon>
        <taxon>Thermaceae</taxon>
        <taxon>Meiothermus</taxon>
    </lineage>
</organism>
<sequence length="421" mass="47880">MNHHEKDRGRKPVNKPALPPRVEYLKVQNFRVLRDVEFNNLSPLTVLLGPNGSGKSTVFDVFAFLAECFEMGLRRAWDKRGRAKELRSRDAEGPITLEIKYREPGYPLITYHLSVDEKGGSPVVVEEWLQWRRGPRGKPFRFLDYREGKGRAVSGELPDEKDQRVDIPLKSADLLAVNALGQFEEHPRVAALRDFITGWYVSYLSADSARGQPEAGPQERLSRTGDNLANVIQYLSEQHPDRLEEIFEALRRRVPRIEKVLSETMPDGRLLLQIKDAPFSHPVLARFASDGTLKMLAYLVLLYDPTPPPFIGIEEPENFLHPRLLPELAEECRKASERTQLLVTTHSPFFLNALRPEEVWVLWRDEQGYTRNKRVADIEGVADFVQHGALLGHLWMEGYLGVGDPLVNEGMPSIPVQGGRP</sequence>
<reference evidence="2 3" key="1">
    <citation type="submission" date="2018-08" db="EMBL/GenBank/DDBJ databases">
        <title>Meiothermus cateniformans JCM 15151 genome sequencing project.</title>
        <authorList>
            <person name="Da Costa M.S."/>
            <person name="Albuquerque L."/>
            <person name="Raposo P."/>
            <person name="Froufe H.J.C."/>
            <person name="Barroso C.S."/>
            <person name="Egas C."/>
        </authorList>
    </citation>
    <scope>NUCLEOTIDE SEQUENCE [LARGE SCALE GENOMIC DNA]</scope>
    <source>
        <strain evidence="2 3">JCM 15151</strain>
    </source>
</reference>
<name>A0A399E2E7_9DEIN</name>
<evidence type="ECO:0000313" key="2">
    <source>
        <dbReference type="EMBL" id="RIH76242.1"/>
    </source>
</evidence>
<dbReference type="SUPFAM" id="SSF52540">
    <property type="entry name" value="P-loop containing nucleoside triphosphate hydrolases"/>
    <property type="match status" value="1"/>
</dbReference>
<dbReference type="InterPro" id="IPR027417">
    <property type="entry name" value="P-loop_NTPase"/>
</dbReference>
<gene>
    <name evidence="2" type="ORF">Mcate_01858</name>
</gene>
<dbReference type="EMBL" id="QWKX01000047">
    <property type="protein sequence ID" value="RIH76242.1"/>
    <property type="molecule type" value="Genomic_DNA"/>
</dbReference>
<dbReference type="GO" id="GO:0016887">
    <property type="term" value="F:ATP hydrolysis activity"/>
    <property type="evidence" value="ECO:0007669"/>
    <property type="project" value="InterPro"/>
</dbReference>
<evidence type="ECO:0000259" key="1">
    <source>
        <dbReference type="Pfam" id="PF13304"/>
    </source>
</evidence>
<dbReference type="GO" id="GO:0005524">
    <property type="term" value="F:ATP binding"/>
    <property type="evidence" value="ECO:0007669"/>
    <property type="project" value="InterPro"/>
</dbReference>
<dbReference type="AlphaFoldDB" id="A0A399E2E7"/>
<dbReference type="Pfam" id="PF13304">
    <property type="entry name" value="AAA_21"/>
    <property type="match status" value="1"/>
</dbReference>
<protein>
    <submittedName>
        <fullName evidence="2">Restriction system-associated AAA family ATPase</fullName>
    </submittedName>
</protein>
<dbReference type="PANTHER" id="PTHR40396">
    <property type="entry name" value="ATPASE-LIKE PROTEIN"/>
    <property type="match status" value="1"/>
</dbReference>
<dbReference type="PANTHER" id="PTHR40396:SF1">
    <property type="entry name" value="ATPASE AAA-TYPE CORE DOMAIN-CONTAINING PROTEIN"/>
    <property type="match status" value="1"/>
</dbReference>
<dbReference type="PIRSF" id="PIRSF029347">
    <property type="entry name" value="RecF"/>
    <property type="match status" value="1"/>
</dbReference>
<evidence type="ECO:0000313" key="3">
    <source>
        <dbReference type="Proteomes" id="UP000266089"/>
    </source>
</evidence>